<keyword evidence="1" id="KW-1133">Transmembrane helix</keyword>
<accession>A0ABR8J8P8</accession>
<comment type="caution">
    <text evidence="2">The sequence shown here is derived from an EMBL/GenBank/DDBJ whole genome shotgun (WGS) entry which is preliminary data.</text>
</comment>
<reference evidence="2 3" key="1">
    <citation type="journal article" date="2020" name="ISME J.">
        <title>Comparative genomics reveals insights into cyanobacterial evolution and habitat adaptation.</title>
        <authorList>
            <person name="Chen M.Y."/>
            <person name="Teng W.K."/>
            <person name="Zhao L."/>
            <person name="Hu C.X."/>
            <person name="Zhou Y.K."/>
            <person name="Han B.P."/>
            <person name="Song L.R."/>
            <person name="Shu W.S."/>
        </authorList>
    </citation>
    <scope>NUCLEOTIDE SEQUENCE [LARGE SCALE GENOMIC DNA]</scope>
    <source>
        <strain evidence="2 3">FACHB-362</strain>
    </source>
</reference>
<gene>
    <name evidence="2" type="ORF">H6G68_23915</name>
</gene>
<evidence type="ECO:0000313" key="2">
    <source>
        <dbReference type="EMBL" id="MBD2694746.1"/>
    </source>
</evidence>
<dbReference type="EMBL" id="JACJTQ010000059">
    <property type="protein sequence ID" value="MBD2694746.1"/>
    <property type="molecule type" value="Genomic_DNA"/>
</dbReference>
<proteinExistence type="predicted"/>
<feature type="transmembrane region" description="Helical" evidence="1">
    <location>
        <begin position="12"/>
        <end position="28"/>
    </location>
</feature>
<name>A0ABR8J8P8_9NOST</name>
<keyword evidence="1" id="KW-0812">Transmembrane</keyword>
<sequence length="302" mass="34719">MNINLPSEDIWSLVVTSLIGLWLIWQAVKINYKIDIFKISVNWFSDRLIILPSLLFLIAPFLSTYIFQNLLTESNKISDNKTSILQLLTTFGVGIYIGNRALESFRKTQEQKKIAKILIASMEAHLEYLNKIKQNLSGTLNKSNINNIESIINHIKTDYIYESALKLVGIFDSQTIDFIYRYSRNISSDMDEILNSYEKINGFIGETKLPILGEKIEALLMEAKLCIIILSKEIVQDDDKFNNYTKSIIDEYGKNRAKGVMESFATLEMQDILIITEKLFEGYGLRSELDASMLHIMKKKFP</sequence>
<feature type="transmembrane region" description="Helical" evidence="1">
    <location>
        <begin position="48"/>
        <end position="71"/>
    </location>
</feature>
<keyword evidence="1" id="KW-0472">Membrane</keyword>
<protein>
    <submittedName>
        <fullName evidence="2">Uncharacterized protein</fullName>
    </submittedName>
</protein>
<keyword evidence="3" id="KW-1185">Reference proteome</keyword>
<dbReference type="RefSeq" id="WP_190908880.1">
    <property type="nucleotide sequence ID" value="NZ_JACJTQ010000059.1"/>
</dbReference>
<evidence type="ECO:0000256" key="1">
    <source>
        <dbReference type="SAM" id="Phobius"/>
    </source>
</evidence>
<evidence type="ECO:0000313" key="3">
    <source>
        <dbReference type="Proteomes" id="UP000660381"/>
    </source>
</evidence>
<dbReference type="Proteomes" id="UP000660381">
    <property type="component" value="Unassembled WGS sequence"/>
</dbReference>
<organism evidence="2 3">
    <name type="scientific">Anabaena catenula FACHB-362</name>
    <dbReference type="NCBI Taxonomy" id="2692877"/>
    <lineage>
        <taxon>Bacteria</taxon>
        <taxon>Bacillati</taxon>
        <taxon>Cyanobacteriota</taxon>
        <taxon>Cyanophyceae</taxon>
        <taxon>Nostocales</taxon>
        <taxon>Nostocaceae</taxon>
        <taxon>Anabaena</taxon>
    </lineage>
</organism>
<feature type="transmembrane region" description="Helical" evidence="1">
    <location>
        <begin position="83"/>
        <end position="102"/>
    </location>
</feature>